<keyword evidence="1 3" id="KW-0808">Transferase</keyword>
<dbReference type="SUPFAM" id="SSF53335">
    <property type="entry name" value="S-adenosyl-L-methionine-dependent methyltransferases"/>
    <property type="match status" value="1"/>
</dbReference>
<keyword evidence="4" id="KW-1185">Reference proteome</keyword>
<dbReference type="GO" id="GO:0032259">
    <property type="term" value="P:methylation"/>
    <property type="evidence" value="ECO:0007669"/>
    <property type="project" value="UniProtKB-KW"/>
</dbReference>
<dbReference type="GO" id="GO:0008168">
    <property type="term" value="F:methyltransferase activity"/>
    <property type="evidence" value="ECO:0007669"/>
    <property type="project" value="UniProtKB-KW"/>
</dbReference>
<dbReference type="RefSeq" id="WP_349135637.1">
    <property type="nucleotide sequence ID" value="NZ_JBBMFF010000204.1"/>
</dbReference>
<reference evidence="3 4" key="1">
    <citation type="submission" date="2024-03" db="EMBL/GenBank/DDBJ databases">
        <title>Human intestinal bacterial collection.</title>
        <authorList>
            <person name="Pauvert C."/>
            <person name="Hitch T.C.A."/>
            <person name="Clavel T."/>
        </authorList>
    </citation>
    <scope>NUCLEOTIDE SEQUENCE [LARGE SCALE GENOMIC DNA]</scope>
    <source>
        <strain evidence="3 4">CLA-AA-H192</strain>
    </source>
</reference>
<gene>
    <name evidence="3" type="ORF">WMO66_06745</name>
</gene>
<dbReference type="EC" id="2.1.-.-" evidence="3"/>
<evidence type="ECO:0000313" key="4">
    <source>
        <dbReference type="Proteomes" id="UP001491552"/>
    </source>
</evidence>
<dbReference type="InterPro" id="IPR013216">
    <property type="entry name" value="Methyltransf_11"/>
</dbReference>
<feature type="domain" description="Methyltransferase type 11" evidence="2">
    <location>
        <begin position="46"/>
        <end position="145"/>
    </location>
</feature>
<dbReference type="Pfam" id="PF08241">
    <property type="entry name" value="Methyltransf_11"/>
    <property type="match status" value="1"/>
</dbReference>
<evidence type="ECO:0000313" key="3">
    <source>
        <dbReference type="EMBL" id="MEQ2510944.1"/>
    </source>
</evidence>
<comment type="caution">
    <text evidence="3">The sequence shown here is derived from an EMBL/GenBank/DDBJ whole genome shotgun (WGS) entry which is preliminary data.</text>
</comment>
<dbReference type="InterPro" id="IPR029063">
    <property type="entry name" value="SAM-dependent_MTases_sf"/>
</dbReference>
<sequence length="202" mass="22663">MSFFDNTRKPDGLGGKLMVSLMNVGHRSLAYWGMQFLPLSPEARVLDCGCGGGANIKKLLKRCPQGVVKGIDYSEVSVEKARKLNEAAIRAGRCVVWQGSVAGMIFAASWFDAVTAFETVYFWPDLPQCFREVSRVLKPGGVFFLCNECSGDTDKNEKWTERIKGMTIYRDVQLQAALEQAGFHDIEIHKNEKDWLCMLARK</sequence>
<organism evidence="3 4">
    <name type="scientific">Faecousia intestinalis</name>
    <dbReference type="NCBI Taxonomy" id="3133167"/>
    <lineage>
        <taxon>Bacteria</taxon>
        <taxon>Bacillati</taxon>
        <taxon>Bacillota</taxon>
        <taxon>Clostridia</taxon>
        <taxon>Eubacteriales</taxon>
        <taxon>Oscillospiraceae</taxon>
        <taxon>Faecousia</taxon>
    </lineage>
</organism>
<dbReference type="Proteomes" id="UP001491552">
    <property type="component" value="Unassembled WGS sequence"/>
</dbReference>
<dbReference type="Gene3D" id="3.40.50.150">
    <property type="entry name" value="Vaccinia Virus protein VP39"/>
    <property type="match status" value="1"/>
</dbReference>
<evidence type="ECO:0000259" key="2">
    <source>
        <dbReference type="Pfam" id="PF08241"/>
    </source>
</evidence>
<evidence type="ECO:0000256" key="1">
    <source>
        <dbReference type="ARBA" id="ARBA00022679"/>
    </source>
</evidence>
<dbReference type="EMBL" id="JBBMFF010000204">
    <property type="protein sequence ID" value="MEQ2510944.1"/>
    <property type="molecule type" value="Genomic_DNA"/>
</dbReference>
<protein>
    <submittedName>
        <fullName evidence="3">Class I SAM-dependent methyltransferase</fullName>
        <ecNumber evidence="3">2.1.-.-</ecNumber>
    </submittedName>
</protein>
<dbReference type="PANTHER" id="PTHR44068">
    <property type="entry name" value="ZGC:194242"/>
    <property type="match status" value="1"/>
</dbReference>
<name>A0ABV1G6X6_9FIRM</name>
<dbReference type="PANTHER" id="PTHR44068:SF1">
    <property type="entry name" value="HYPOTHETICAL LOC100005854"/>
    <property type="match status" value="1"/>
</dbReference>
<keyword evidence="3" id="KW-0489">Methyltransferase</keyword>
<dbReference type="InterPro" id="IPR050447">
    <property type="entry name" value="Erg6_SMT_methyltransf"/>
</dbReference>
<proteinExistence type="predicted"/>
<dbReference type="CDD" id="cd02440">
    <property type="entry name" value="AdoMet_MTases"/>
    <property type="match status" value="1"/>
</dbReference>
<accession>A0ABV1G6X6</accession>